<evidence type="ECO:0000259" key="3">
    <source>
        <dbReference type="Pfam" id="PF19343"/>
    </source>
</evidence>
<dbReference type="AlphaFoldDB" id="A0A1L9VMY3"/>
<dbReference type="PANTHER" id="PTHR31138">
    <property type="entry name" value="CHROMOSOME 19, WHOLE GENOME SHOTGUN SEQUENCE"/>
    <property type="match status" value="1"/>
</dbReference>
<accession>A0A1L9VMY3</accession>
<dbReference type="RefSeq" id="XP_022401985.1">
    <property type="nucleotide sequence ID" value="XM_022548973.1"/>
</dbReference>
<dbReference type="Gene3D" id="3.15.10.10">
    <property type="entry name" value="Bactericidal permeability-increasing protein, domain 1"/>
    <property type="match status" value="1"/>
</dbReference>
<dbReference type="InterPro" id="IPR045967">
    <property type="entry name" value="HAM1-like_N"/>
</dbReference>
<dbReference type="STRING" id="1160497.A0A1L9VMY3"/>
<evidence type="ECO:0000313" key="4">
    <source>
        <dbReference type="EMBL" id="OJJ85287.1"/>
    </source>
</evidence>
<feature type="region of interest" description="Disordered" evidence="1">
    <location>
        <begin position="670"/>
        <end position="691"/>
    </location>
</feature>
<dbReference type="PANTHER" id="PTHR31138:SF1">
    <property type="entry name" value="PDZ DOMAIN-CONTAINING PROTEIN"/>
    <property type="match status" value="1"/>
</dbReference>
<feature type="domain" description="HAM1-like C-terminal" evidence="2">
    <location>
        <begin position="581"/>
        <end position="742"/>
    </location>
</feature>
<dbReference type="Pfam" id="PF14613">
    <property type="entry name" value="HAM1_C"/>
    <property type="match status" value="1"/>
</dbReference>
<dbReference type="SUPFAM" id="SSF55394">
    <property type="entry name" value="Bactericidal permeability-increasing protein, BPI"/>
    <property type="match status" value="1"/>
</dbReference>
<dbReference type="GO" id="GO:0008289">
    <property type="term" value="F:lipid binding"/>
    <property type="evidence" value="ECO:0007669"/>
    <property type="project" value="InterPro"/>
</dbReference>
<dbReference type="GeneID" id="34465233"/>
<sequence>MPSKLVNRPNDPKQKEQSINQKLQLYGIYHGIKRGKMPSNKQCDIALNSALQSNALSSPSKELSEEGQTLVKDLRNVIDQARKLIMSKNEGQLLQDLIWEAQHLGSVEAKKPGATVDKDGSKQDGNQAVDGLKTLGTLLITNGEFRKILSDALVIVRDMANDVSQYAPTKIRPSEEQLAQVDQPAEENEWHEKPAGLSTEQLKSRFNKNKGDRASELSDSATGNQTAEVSKESAKDRKRQAAGKTKEYLSEKIPPERRDQAIRRLKKMVIEVQGHADYQKAIETLLSLAEKYARQSKDIPQQGTGSVREVRGNQGVKTVETNLRTLLERFANSTSLDDFFDSLETVYKDADKDHELKGWFKNVDTFIRKSLQERGFVMGDQCNREWNHLYDHGQYLLQDRYKAHTDHILDEIKFFSEQYNEDDHNKAFGQSMQELFTDLGCNTEGKVNFKKHLLKDIGNVILPSILAHVHYMPIPRIEFADPTVDVVVENLVIESDNLMPNILEFGSDNYFRWGRQKLSSKQDNKMMISASGIQADLTDVSYYIKKKAGFPSISDNGLMDISLGGKGLDHEHFVKLDKVSVSISNMDIKLQKSKHKLLFKTFKPLLFRVIRPILQKVLEQKIREAFINGDSFFNEVHTDAKKAQESAQKNDPEDETSIYSRHLDIFRAKMSERKKKSQEETAKRDSKVEATTNLRDSQFPEVKLPGGISTKATEYVELAEKGERWESPIFSLGSASESTDIPKLAAITRKDHRVGGAGGVARDAGARANGANGQAKKTADGYPSYGFSGDINQSFNKADGTVASNGSSKVANGPAVFAGPLNAFIPQNA</sequence>
<protein>
    <submittedName>
        <fullName evidence="4">Uncharacterized protein</fullName>
    </submittedName>
</protein>
<dbReference type="VEuPathDB" id="FungiDB:ASPGLDRAFT_66037"/>
<dbReference type="InterPro" id="IPR017943">
    <property type="entry name" value="Bactericidal_perm-incr_a/b_dom"/>
</dbReference>
<evidence type="ECO:0000313" key="5">
    <source>
        <dbReference type="Proteomes" id="UP000184300"/>
    </source>
</evidence>
<dbReference type="EMBL" id="KV878895">
    <property type="protein sequence ID" value="OJJ85287.1"/>
    <property type="molecule type" value="Genomic_DNA"/>
</dbReference>
<dbReference type="OrthoDB" id="19394at2759"/>
<feature type="region of interest" description="Disordered" evidence="1">
    <location>
        <begin position="167"/>
        <end position="247"/>
    </location>
</feature>
<organism evidence="4 5">
    <name type="scientific">Aspergillus glaucus CBS 516.65</name>
    <dbReference type="NCBI Taxonomy" id="1160497"/>
    <lineage>
        <taxon>Eukaryota</taxon>
        <taxon>Fungi</taxon>
        <taxon>Dikarya</taxon>
        <taxon>Ascomycota</taxon>
        <taxon>Pezizomycotina</taxon>
        <taxon>Eurotiomycetes</taxon>
        <taxon>Eurotiomycetidae</taxon>
        <taxon>Eurotiales</taxon>
        <taxon>Aspergillaceae</taxon>
        <taxon>Aspergillus</taxon>
        <taxon>Aspergillus subgen. Aspergillus</taxon>
    </lineage>
</organism>
<feature type="region of interest" description="Disordered" evidence="1">
    <location>
        <begin position="755"/>
        <end position="779"/>
    </location>
</feature>
<reference evidence="5" key="1">
    <citation type="journal article" date="2017" name="Genome Biol.">
        <title>Comparative genomics reveals high biological diversity and specific adaptations in the industrially and medically important fungal genus Aspergillus.</title>
        <authorList>
            <person name="de Vries R.P."/>
            <person name="Riley R."/>
            <person name="Wiebenga A."/>
            <person name="Aguilar-Osorio G."/>
            <person name="Amillis S."/>
            <person name="Uchima C.A."/>
            <person name="Anderluh G."/>
            <person name="Asadollahi M."/>
            <person name="Askin M."/>
            <person name="Barry K."/>
            <person name="Battaglia E."/>
            <person name="Bayram O."/>
            <person name="Benocci T."/>
            <person name="Braus-Stromeyer S.A."/>
            <person name="Caldana C."/>
            <person name="Canovas D."/>
            <person name="Cerqueira G.C."/>
            <person name="Chen F."/>
            <person name="Chen W."/>
            <person name="Choi C."/>
            <person name="Clum A."/>
            <person name="Dos Santos R.A."/>
            <person name="Damasio A.R."/>
            <person name="Diallinas G."/>
            <person name="Emri T."/>
            <person name="Fekete E."/>
            <person name="Flipphi M."/>
            <person name="Freyberg S."/>
            <person name="Gallo A."/>
            <person name="Gournas C."/>
            <person name="Habgood R."/>
            <person name="Hainaut M."/>
            <person name="Harispe M.L."/>
            <person name="Henrissat B."/>
            <person name="Hilden K.S."/>
            <person name="Hope R."/>
            <person name="Hossain A."/>
            <person name="Karabika E."/>
            <person name="Karaffa L."/>
            <person name="Karanyi Z."/>
            <person name="Krasevec N."/>
            <person name="Kuo A."/>
            <person name="Kusch H."/>
            <person name="LaButti K."/>
            <person name="Lagendijk E.L."/>
            <person name="Lapidus A."/>
            <person name="Levasseur A."/>
            <person name="Lindquist E."/>
            <person name="Lipzen A."/>
            <person name="Logrieco A.F."/>
            <person name="MacCabe A."/>
            <person name="Maekelae M.R."/>
            <person name="Malavazi I."/>
            <person name="Melin P."/>
            <person name="Meyer V."/>
            <person name="Mielnichuk N."/>
            <person name="Miskei M."/>
            <person name="Molnar A.P."/>
            <person name="Mule G."/>
            <person name="Ngan C.Y."/>
            <person name="Orejas M."/>
            <person name="Orosz E."/>
            <person name="Ouedraogo J.P."/>
            <person name="Overkamp K.M."/>
            <person name="Park H.-S."/>
            <person name="Perrone G."/>
            <person name="Piumi F."/>
            <person name="Punt P.J."/>
            <person name="Ram A.F."/>
            <person name="Ramon A."/>
            <person name="Rauscher S."/>
            <person name="Record E."/>
            <person name="Riano-Pachon D.M."/>
            <person name="Robert V."/>
            <person name="Roehrig J."/>
            <person name="Ruller R."/>
            <person name="Salamov A."/>
            <person name="Salih N.S."/>
            <person name="Samson R.A."/>
            <person name="Sandor E."/>
            <person name="Sanguinetti M."/>
            <person name="Schuetze T."/>
            <person name="Sepcic K."/>
            <person name="Shelest E."/>
            <person name="Sherlock G."/>
            <person name="Sophianopoulou V."/>
            <person name="Squina F.M."/>
            <person name="Sun H."/>
            <person name="Susca A."/>
            <person name="Todd R.B."/>
            <person name="Tsang A."/>
            <person name="Unkles S.E."/>
            <person name="van de Wiele N."/>
            <person name="van Rossen-Uffink D."/>
            <person name="Oliveira J.V."/>
            <person name="Vesth T.C."/>
            <person name="Visser J."/>
            <person name="Yu J.-H."/>
            <person name="Zhou M."/>
            <person name="Andersen M.R."/>
            <person name="Archer D.B."/>
            <person name="Baker S.E."/>
            <person name="Benoit I."/>
            <person name="Brakhage A.A."/>
            <person name="Braus G.H."/>
            <person name="Fischer R."/>
            <person name="Frisvad J.C."/>
            <person name="Goldman G.H."/>
            <person name="Houbraken J."/>
            <person name="Oakley B."/>
            <person name="Pocsi I."/>
            <person name="Scazzocchio C."/>
            <person name="Seiboth B."/>
            <person name="vanKuyk P.A."/>
            <person name="Wortman J."/>
            <person name="Dyer P.S."/>
            <person name="Grigoriev I.V."/>
        </authorList>
    </citation>
    <scope>NUCLEOTIDE SEQUENCE [LARGE SCALE GENOMIC DNA]</scope>
    <source>
        <strain evidence="5">CBS 516.65</strain>
    </source>
</reference>
<evidence type="ECO:0000256" key="1">
    <source>
        <dbReference type="SAM" id="MobiDB-lite"/>
    </source>
</evidence>
<proteinExistence type="predicted"/>
<keyword evidence="5" id="KW-1185">Reference proteome</keyword>
<feature type="compositionally biased region" description="Polar residues" evidence="1">
    <location>
        <begin position="217"/>
        <end position="228"/>
    </location>
</feature>
<dbReference type="Pfam" id="PF19343">
    <property type="entry name" value="HAM1_N"/>
    <property type="match status" value="1"/>
</dbReference>
<feature type="compositionally biased region" description="Basic and acidic residues" evidence="1">
    <location>
        <begin position="670"/>
        <end position="688"/>
    </location>
</feature>
<feature type="compositionally biased region" description="Low complexity" evidence="1">
    <location>
        <begin position="760"/>
        <end position="775"/>
    </location>
</feature>
<name>A0A1L9VMY3_ASPGL</name>
<evidence type="ECO:0000259" key="2">
    <source>
        <dbReference type="Pfam" id="PF14613"/>
    </source>
</evidence>
<gene>
    <name evidence="4" type="ORF">ASPGLDRAFT_66037</name>
</gene>
<dbReference type="InterPro" id="IPR027842">
    <property type="entry name" value="HAM1-like_C"/>
</dbReference>
<dbReference type="Proteomes" id="UP000184300">
    <property type="component" value="Unassembled WGS sequence"/>
</dbReference>
<feature type="domain" description="HAM1-like N-terminal" evidence="3">
    <location>
        <begin position="219"/>
        <end position="570"/>
    </location>
</feature>